<dbReference type="AlphaFoldDB" id="A0A6C8GF11"/>
<reference evidence="1 2" key="1">
    <citation type="journal article" date="2011" name="BMC Genomics">
        <title>Genome sequencing reveals diversification of virulence factor content and possible host adaptation in distinct subpopulations of Salmonella enterica.</title>
        <authorList>
            <person name="den Bakker H.C."/>
            <person name="Moreno Switt A.I."/>
            <person name="Govoni G."/>
            <person name="Cummings C.A."/>
            <person name="Ranieri M.L."/>
            <person name="Degoricija L."/>
            <person name="Hoelzer K."/>
            <person name="Rodriguez-Rivera L.D."/>
            <person name="Brown S."/>
            <person name="Bolchacova E."/>
            <person name="Furtado M.R."/>
            <person name="Wiedmann M."/>
        </authorList>
    </citation>
    <scope>NUCLEOTIDE SEQUENCE [LARGE SCALE GENOMIC DNA]</scope>
    <source>
        <strain evidence="1 2">A4-669</strain>
    </source>
</reference>
<dbReference type="EMBL" id="AFCI01001959">
    <property type="protein sequence ID" value="EHC28764.1"/>
    <property type="molecule type" value="Genomic_DNA"/>
</dbReference>
<comment type="caution">
    <text evidence="1">The sequence shown here is derived from an EMBL/GenBank/DDBJ whole genome shotgun (WGS) entry which is preliminary data.</text>
</comment>
<protein>
    <submittedName>
        <fullName evidence="1">Uncharacterized protein</fullName>
    </submittedName>
</protein>
<accession>A0A6C8GF11</accession>
<name>A0A6C8GF11_SALET</name>
<evidence type="ECO:0000313" key="2">
    <source>
        <dbReference type="Proteomes" id="UP000004906"/>
    </source>
</evidence>
<sequence length="37" mass="3945">MHNLDIFLPEAGFLALLLSLGVNVFRVDPAGDVVSTC</sequence>
<proteinExistence type="predicted"/>
<evidence type="ECO:0000313" key="1">
    <source>
        <dbReference type="EMBL" id="EHC28764.1"/>
    </source>
</evidence>
<dbReference type="Proteomes" id="UP000004906">
    <property type="component" value="Unassembled WGS sequence"/>
</dbReference>
<gene>
    <name evidence="1" type="ORF">LTSEADE_5868</name>
</gene>
<organism evidence="1 2">
    <name type="scientific">Salmonella enterica subsp. enterica serovar Adelaide str. A4-669</name>
    <dbReference type="NCBI Taxonomy" id="913063"/>
    <lineage>
        <taxon>Bacteria</taxon>
        <taxon>Pseudomonadati</taxon>
        <taxon>Pseudomonadota</taxon>
        <taxon>Gammaproteobacteria</taxon>
        <taxon>Enterobacterales</taxon>
        <taxon>Enterobacteriaceae</taxon>
        <taxon>Salmonella</taxon>
    </lineage>
</organism>